<evidence type="ECO:0000313" key="1">
    <source>
        <dbReference type="EMBL" id="KAK3297603.1"/>
    </source>
</evidence>
<dbReference type="RefSeq" id="XP_062661117.1">
    <property type="nucleotide sequence ID" value="XM_062808009.1"/>
</dbReference>
<accession>A0AAE0LU42</accession>
<proteinExistence type="predicted"/>
<sequence length="76" mass="8271">MGLTTIPRGYKVPVALLDQFLEANGQDATHGQLPLSAEAANCPGEERLLQAEGVRDIKGEDLTVVLYVVVTDERMF</sequence>
<evidence type="ECO:0000313" key="2">
    <source>
        <dbReference type="Proteomes" id="UP001278766"/>
    </source>
</evidence>
<keyword evidence="2" id="KW-1185">Reference proteome</keyword>
<comment type="caution">
    <text evidence="1">The sequence shown here is derived from an EMBL/GenBank/DDBJ whole genome shotgun (WGS) entry which is preliminary data.</text>
</comment>
<reference evidence="1" key="1">
    <citation type="journal article" date="2023" name="Mol. Phylogenet. Evol.">
        <title>Genome-scale phylogeny and comparative genomics of the fungal order Sordariales.</title>
        <authorList>
            <person name="Hensen N."/>
            <person name="Bonometti L."/>
            <person name="Westerberg I."/>
            <person name="Brannstrom I.O."/>
            <person name="Guillou S."/>
            <person name="Cros-Aarteil S."/>
            <person name="Calhoun S."/>
            <person name="Haridas S."/>
            <person name="Kuo A."/>
            <person name="Mondo S."/>
            <person name="Pangilinan J."/>
            <person name="Riley R."/>
            <person name="LaButti K."/>
            <person name="Andreopoulos B."/>
            <person name="Lipzen A."/>
            <person name="Chen C."/>
            <person name="Yan M."/>
            <person name="Daum C."/>
            <person name="Ng V."/>
            <person name="Clum A."/>
            <person name="Steindorff A."/>
            <person name="Ohm R.A."/>
            <person name="Martin F."/>
            <person name="Silar P."/>
            <person name="Natvig D.O."/>
            <person name="Lalanne C."/>
            <person name="Gautier V."/>
            <person name="Ament-Velasquez S.L."/>
            <person name="Kruys A."/>
            <person name="Hutchinson M.I."/>
            <person name="Powell A.J."/>
            <person name="Barry K."/>
            <person name="Miller A.N."/>
            <person name="Grigoriev I.V."/>
            <person name="Debuchy R."/>
            <person name="Gladieux P."/>
            <person name="Hiltunen Thoren M."/>
            <person name="Johannesson H."/>
        </authorList>
    </citation>
    <scope>NUCLEOTIDE SEQUENCE</scope>
    <source>
        <strain evidence="1">CBS 168.71</strain>
    </source>
</reference>
<organism evidence="1 2">
    <name type="scientific">Chaetomium fimeti</name>
    <dbReference type="NCBI Taxonomy" id="1854472"/>
    <lineage>
        <taxon>Eukaryota</taxon>
        <taxon>Fungi</taxon>
        <taxon>Dikarya</taxon>
        <taxon>Ascomycota</taxon>
        <taxon>Pezizomycotina</taxon>
        <taxon>Sordariomycetes</taxon>
        <taxon>Sordariomycetidae</taxon>
        <taxon>Sordariales</taxon>
        <taxon>Chaetomiaceae</taxon>
        <taxon>Chaetomium</taxon>
    </lineage>
</organism>
<reference evidence="1" key="2">
    <citation type="submission" date="2023-06" db="EMBL/GenBank/DDBJ databases">
        <authorList>
            <consortium name="Lawrence Berkeley National Laboratory"/>
            <person name="Haridas S."/>
            <person name="Hensen N."/>
            <person name="Bonometti L."/>
            <person name="Westerberg I."/>
            <person name="Brannstrom I.O."/>
            <person name="Guillou S."/>
            <person name="Cros-Aarteil S."/>
            <person name="Calhoun S."/>
            <person name="Kuo A."/>
            <person name="Mondo S."/>
            <person name="Pangilinan J."/>
            <person name="Riley R."/>
            <person name="Labutti K."/>
            <person name="Andreopoulos B."/>
            <person name="Lipzen A."/>
            <person name="Chen C."/>
            <person name="Yanf M."/>
            <person name="Daum C."/>
            <person name="Ng V."/>
            <person name="Clum A."/>
            <person name="Steindorff A."/>
            <person name="Ohm R."/>
            <person name="Martin F."/>
            <person name="Silar P."/>
            <person name="Natvig D."/>
            <person name="Lalanne C."/>
            <person name="Gautier V."/>
            <person name="Ament-Velasquez S.L."/>
            <person name="Kruys A."/>
            <person name="Hutchinson M.I."/>
            <person name="Powell A.J."/>
            <person name="Barry K."/>
            <person name="Miller A.N."/>
            <person name="Grigoriev I.V."/>
            <person name="Debuchy R."/>
            <person name="Gladieux P."/>
            <person name="Thoren M.H."/>
            <person name="Johannesson H."/>
        </authorList>
    </citation>
    <scope>NUCLEOTIDE SEQUENCE</scope>
    <source>
        <strain evidence="1">CBS 168.71</strain>
    </source>
</reference>
<dbReference type="GeneID" id="87844957"/>
<dbReference type="Proteomes" id="UP001278766">
    <property type="component" value="Unassembled WGS sequence"/>
</dbReference>
<gene>
    <name evidence="1" type="ORF">B0H64DRAFT_473693</name>
</gene>
<protein>
    <submittedName>
        <fullName evidence="1">Uncharacterized protein</fullName>
    </submittedName>
</protein>
<dbReference type="EMBL" id="JAUEPN010000003">
    <property type="protein sequence ID" value="KAK3297603.1"/>
    <property type="molecule type" value="Genomic_DNA"/>
</dbReference>
<name>A0AAE0LU42_9PEZI</name>
<dbReference type="AlphaFoldDB" id="A0AAE0LU42"/>